<dbReference type="PANTHER" id="PTHR42354:SF1">
    <property type="entry name" value="C2H2-TYPE DOMAIN-CONTAINING PROTEIN"/>
    <property type="match status" value="1"/>
</dbReference>
<proteinExistence type="predicted"/>
<feature type="compositionally biased region" description="Low complexity" evidence="1">
    <location>
        <begin position="277"/>
        <end position="289"/>
    </location>
</feature>
<protein>
    <submittedName>
        <fullName evidence="2">Uncharacterized protein</fullName>
    </submittedName>
</protein>
<comment type="caution">
    <text evidence="2">The sequence shown here is derived from an EMBL/GenBank/DDBJ whole genome shotgun (WGS) entry which is preliminary data.</text>
</comment>
<evidence type="ECO:0000256" key="1">
    <source>
        <dbReference type="SAM" id="MobiDB-lite"/>
    </source>
</evidence>
<feature type="region of interest" description="Disordered" evidence="1">
    <location>
        <begin position="139"/>
        <end position="181"/>
    </location>
</feature>
<feature type="region of interest" description="Disordered" evidence="1">
    <location>
        <begin position="268"/>
        <end position="294"/>
    </location>
</feature>
<dbReference type="Proteomes" id="UP000800235">
    <property type="component" value="Unassembled WGS sequence"/>
</dbReference>
<organism evidence="2 3">
    <name type="scientific">Tothia fuscella</name>
    <dbReference type="NCBI Taxonomy" id="1048955"/>
    <lineage>
        <taxon>Eukaryota</taxon>
        <taxon>Fungi</taxon>
        <taxon>Dikarya</taxon>
        <taxon>Ascomycota</taxon>
        <taxon>Pezizomycotina</taxon>
        <taxon>Dothideomycetes</taxon>
        <taxon>Pleosporomycetidae</taxon>
        <taxon>Venturiales</taxon>
        <taxon>Cylindrosympodiaceae</taxon>
        <taxon>Tothia</taxon>
    </lineage>
</organism>
<dbReference type="AlphaFoldDB" id="A0A9P4NWE1"/>
<dbReference type="PANTHER" id="PTHR42354">
    <property type="entry name" value="C2H2-TYPE DOMAIN-CONTAINING PROTEIN"/>
    <property type="match status" value="1"/>
</dbReference>
<sequence>MSNHLDTAAAVSAVVSAFHGGVDSVKQIRKRSKKRKGEQFIKEKLLQEALESGEAQVSERYTQYFQEIGEQFKSGDAIGREKLLHLAVVMQSELIRSLQIAVQYENAVLDLTKLQEDAVISRRDTLSCLDELRNRLLQDDHSSSPQAPMAPNGQMFPQRQSHEPTQKHQTSKSISSDFVPPGVKMVDEEEAKLSGFSRLLSMRRSSKKDTDSTPRRASVTPNLDWLSPAIRPNVHPTARPTEYELPAADVKRAIVASATQYLHPAMARDPPISRHVSTNSSSSTATSRSDFSDEKIPVLVEEEEGNSPATAVEIAGALPPQHYLQSHHSRYRSSSNNSFKSPAMSPISTISPTSPLPPLAVGSIPETTNAFRRWSAGRPISSAASNRSSIYSQRTSSISVPSTASSASTAMLGRPSKENSYWGFCKGSWTCREDWRKGLHVQTIPAGIYATQSVWRCKHCHFEGSIFGEKKPYSVDTRVYTAQESGVKYRWVFLAKSHVRKGHKVGDSTCFGCIVCAAEGKGTSIFGDVETLCKHLVAEHGRIEMSEEMQKRNRCIVGRSPTPSEDFDFCIPGEPSAPADQGRPLTAPARFSDDVQGMVYA</sequence>
<gene>
    <name evidence="2" type="ORF">EJ08DRAFT_658846</name>
</gene>
<name>A0A9P4NWE1_9PEZI</name>
<evidence type="ECO:0000313" key="2">
    <source>
        <dbReference type="EMBL" id="KAF2432857.1"/>
    </source>
</evidence>
<reference evidence="2" key="1">
    <citation type="journal article" date="2020" name="Stud. Mycol.">
        <title>101 Dothideomycetes genomes: a test case for predicting lifestyles and emergence of pathogens.</title>
        <authorList>
            <person name="Haridas S."/>
            <person name="Albert R."/>
            <person name="Binder M."/>
            <person name="Bloem J."/>
            <person name="Labutti K."/>
            <person name="Salamov A."/>
            <person name="Andreopoulos B."/>
            <person name="Baker S."/>
            <person name="Barry K."/>
            <person name="Bills G."/>
            <person name="Bluhm B."/>
            <person name="Cannon C."/>
            <person name="Castanera R."/>
            <person name="Culley D."/>
            <person name="Daum C."/>
            <person name="Ezra D."/>
            <person name="Gonzalez J."/>
            <person name="Henrissat B."/>
            <person name="Kuo A."/>
            <person name="Liang C."/>
            <person name="Lipzen A."/>
            <person name="Lutzoni F."/>
            <person name="Magnuson J."/>
            <person name="Mondo S."/>
            <person name="Nolan M."/>
            <person name="Ohm R."/>
            <person name="Pangilinan J."/>
            <person name="Park H.-J."/>
            <person name="Ramirez L."/>
            <person name="Alfaro M."/>
            <person name="Sun H."/>
            <person name="Tritt A."/>
            <person name="Yoshinaga Y."/>
            <person name="Zwiers L.-H."/>
            <person name="Turgeon B."/>
            <person name="Goodwin S."/>
            <person name="Spatafora J."/>
            <person name="Crous P."/>
            <person name="Grigoriev I."/>
        </authorList>
    </citation>
    <scope>NUCLEOTIDE SEQUENCE</scope>
    <source>
        <strain evidence="2">CBS 130266</strain>
    </source>
</reference>
<accession>A0A9P4NWE1</accession>
<evidence type="ECO:0000313" key="3">
    <source>
        <dbReference type="Proteomes" id="UP000800235"/>
    </source>
</evidence>
<feature type="compositionally biased region" description="Polar residues" evidence="1">
    <location>
        <begin position="167"/>
        <end position="176"/>
    </location>
</feature>
<dbReference type="OrthoDB" id="25896at2759"/>
<keyword evidence="3" id="KW-1185">Reference proteome</keyword>
<dbReference type="EMBL" id="MU007024">
    <property type="protein sequence ID" value="KAF2432857.1"/>
    <property type="molecule type" value="Genomic_DNA"/>
</dbReference>